<dbReference type="RefSeq" id="WP_073373793.1">
    <property type="nucleotide sequence ID" value="NZ_FQXS01000004.1"/>
</dbReference>
<evidence type="ECO:0000313" key="2">
    <source>
        <dbReference type="Proteomes" id="UP000184139"/>
    </source>
</evidence>
<dbReference type="OrthoDB" id="5432693at2"/>
<keyword evidence="2" id="KW-1185">Reference proteome</keyword>
<evidence type="ECO:0000313" key="1">
    <source>
        <dbReference type="EMBL" id="SHH57497.1"/>
    </source>
</evidence>
<dbReference type="AlphaFoldDB" id="A0A1M5U392"/>
<protein>
    <submittedName>
        <fullName evidence="1">Uncharacterized protein</fullName>
    </submittedName>
</protein>
<gene>
    <name evidence="1" type="ORF">SAMN02745124_00981</name>
</gene>
<dbReference type="STRING" id="1121409.SAMN02745124_00981"/>
<sequence>MSPFSHLPCWTIMNCAEDKECPAKLNPHKDCWEVFSEVDSTAFNICQDCIVFLSRQEESVLSHQEMEQIMMRKGIDISTMAFPCRGRIDH</sequence>
<proteinExistence type="predicted"/>
<dbReference type="Proteomes" id="UP000184139">
    <property type="component" value="Unassembled WGS sequence"/>
</dbReference>
<accession>A0A1M5U392</accession>
<reference evidence="1 2" key="1">
    <citation type="submission" date="2016-11" db="EMBL/GenBank/DDBJ databases">
        <authorList>
            <person name="Jaros S."/>
            <person name="Januszkiewicz K."/>
            <person name="Wedrychowicz H."/>
        </authorList>
    </citation>
    <scope>NUCLEOTIDE SEQUENCE [LARGE SCALE GENOMIC DNA]</scope>
    <source>
        <strain evidence="1 2">DSM 9705</strain>
    </source>
</reference>
<organism evidence="1 2">
    <name type="scientific">Desulfofustis glycolicus DSM 9705</name>
    <dbReference type="NCBI Taxonomy" id="1121409"/>
    <lineage>
        <taxon>Bacteria</taxon>
        <taxon>Pseudomonadati</taxon>
        <taxon>Thermodesulfobacteriota</taxon>
        <taxon>Desulfobulbia</taxon>
        <taxon>Desulfobulbales</taxon>
        <taxon>Desulfocapsaceae</taxon>
        <taxon>Desulfofustis</taxon>
    </lineage>
</organism>
<dbReference type="EMBL" id="FQXS01000004">
    <property type="protein sequence ID" value="SHH57497.1"/>
    <property type="molecule type" value="Genomic_DNA"/>
</dbReference>
<name>A0A1M5U392_9BACT</name>